<sequence length="100" mass="10930">MLVLAAFTKLKTPKTHEYIGASSTWMALLLTMGTGIFLVGLCMLPSVMGFSLVSIGLVLMIFLLRKLLSKGSLTFRRGMPAILATRGLFFAAYTSIQLNR</sequence>
<evidence type="ECO:0000256" key="1">
    <source>
        <dbReference type="SAM" id="Phobius"/>
    </source>
</evidence>
<evidence type="ECO:0000313" key="3">
    <source>
        <dbReference type="Proteomes" id="UP000838749"/>
    </source>
</evidence>
<keyword evidence="1" id="KW-0812">Transmembrane</keyword>
<gene>
    <name evidence="2" type="ORF">PAECIP111894_03927</name>
</gene>
<feature type="transmembrane region" description="Helical" evidence="1">
    <location>
        <begin position="18"/>
        <end position="41"/>
    </location>
</feature>
<protein>
    <submittedName>
        <fullName evidence="2">Uncharacterized protein</fullName>
    </submittedName>
</protein>
<keyword evidence="3" id="KW-1185">Reference proteome</keyword>
<reference evidence="2" key="1">
    <citation type="submission" date="2021-12" db="EMBL/GenBank/DDBJ databases">
        <authorList>
            <person name="Criscuolo A."/>
        </authorList>
    </citation>
    <scope>NUCLEOTIDE SEQUENCE</scope>
    <source>
        <strain evidence="2">CIP111894</strain>
    </source>
</reference>
<proteinExistence type="predicted"/>
<organism evidence="2 3">
    <name type="scientific">Paenibacillus pseudetheri</name>
    <dbReference type="NCBI Taxonomy" id="2897682"/>
    <lineage>
        <taxon>Bacteria</taxon>
        <taxon>Bacillati</taxon>
        <taxon>Bacillota</taxon>
        <taxon>Bacilli</taxon>
        <taxon>Bacillales</taxon>
        <taxon>Paenibacillaceae</taxon>
        <taxon>Paenibacillus</taxon>
    </lineage>
</organism>
<dbReference type="EMBL" id="CAKMAB010000024">
    <property type="protein sequence ID" value="CAH1057754.1"/>
    <property type="molecule type" value="Genomic_DNA"/>
</dbReference>
<keyword evidence="1" id="KW-1133">Transmembrane helix</keyword>
<accession>A0ABN8FQG1</accession>
<keyword evidence="1" id="KW-0472">Membrane</keyword>
<comment type="caution">
    <text evidence="2">The sequence shown here is derived from an EMBL/GenBank/DDBJ whole genome shotgun (WGS) entry which is preliminary data.</text>
</comment>
<name>A0ABN8FQG1_9BACL</name>
<feature type="transmembrane region" description="Helical" evidence="1">
    <location>
        <begin position="47"/>
        <end position="68"/>
    </location>
</feature>
<dbReference type="Proteomes" id="UP000838749">
    <property type="component" value="Unassembled WGS sequence"/>
</dbReference>
<evidence type="ECO:0000313" key="2">
    <source>
        <dbReference type="EMBL" id="CAH1057754.1"/>
    </source>
</evidence>